<dbReference type="Gene3D" id="1.10.238.220">
    <property type="match status" value="1"/>
</dbReference>
<protein>
    <submittedName>
        <fullName evidence="6">P2R3A phosphatase</fullName>
    </submittedName>
</protein>
<dbReference type="Pfam" id="PF17958">
    <property type="entry name" value="EF-hand_13"/>
    <property type="match status" value="1"/>
</dbReference>
<evidence type="ECO:0000259" key="5">
    <source>
        <dbReference type="PROSITE" id="PS50222"/>
    </source>
</evidence>
<dbReference type="Gene3D" id="1.10.238.10">
    <property type="entry name" value="EF-hand"/>
    <property type="match status" value="1"/>
</dbReference>
<feature type="region of interest" description="Disordered" evidence="4">
    <location>
        <begin position="412"/>
        <end position="433"/>
    </location>
</feature>
<dbReference type="FunFam" id="1.10.238.220:FF:000001">
    <property type="entry name" value="Serine/threonine-protein phosphatase 2A regulatory subunit B'' subunit alpha"/>
    <property type="match status" value="1"/>
</dbReference>
<dbReference type="GO" id="GO:0000159">
    <property type="term" value="C:protein phosphatase type 2A complex"/>
    <property type="evidence" value="ECO:0007669"/>
    <property type="project" value="TreeGrafter"/>
</dbReference>
<name>A0A7L3AKQ5_9AVES</name>
<evidence type="ECO:0000256" key="4">
    <source>
        <dbReference type="SAM" id="MobiDB-lite"/>
    </source>
</evidence>
<feature type="region of interest" description="Disordered" evidence="4">
    <location>
        <begin position="476"/>
        <end position="497"/>
    </location>
</feature>
<dbReference type="SUPFAM" id="SSF47473">
    <property type="entry name" value="EF-hand"/>
    <property type="match status" value="2"/>
</dbReference>
<dbReference type="GO" id="GO:0019888">
    <property type="term" value="F:protein phosphatase regulator activity"/>
    <property type="evidence" value="ECO:0007669"/>
    <property type="project" value="TreeGrafter"/>
</dbReference>
<reference evidence="6 7" key="1">
    <citation type="submission" date="2019-09" db="EMBL/GenBank/DDBJ databases">
        <title>Bird 10,000 Genomes (B10K) Project - Family phase.</title>
        <authorList>
            <person name="Zhang G."/>
        </authorList>
    </citation>
    <scope>NUCLEOTIDE SEQUENCE [LARGE SCALE GENOMIC DNA]</scope>
    <source>
        <strain evidence="6">B10K-DU-003-42</strain>
        <tissue evidence="6">Mixed tissue sample</tissue>
    </source>
</reference>
<dbReference type="PANTHER" id="PTHR14095">
    <property type="entry name" value="PHOSPHATASE 2A REGULATORY SUBUNIT-RELATED"/>
    <property type="match status" value="1"/>
</dbReference>
<dbReference type="Proteomes" id="UP000536260">
    <property type="component" value="Unassembled WGS sequence"/>
</dbReference>
<dbReference type="InterPro" id="IPR011992">
    <property type="entry name" value="EF-hand-dom_pair"/>
</dbReference>
<dbReference type="InterPro" id="IPR041534">
    <property type="entry name" value="EF-hand_13"/>
</dbReference>
<dbReference type="InterPro" id="IPR018247">
    <property type="entry name" value="EF_Hand_1_Ca_BS"/>
</dbReference>
<evidence type="ECO:0000256" key="3">
    <source>
        <dbReference type="ARBA" id="ARBA00093310"/>
    </source>
</evidence>
<dbReference type="InterPro" id="IPR002048">
    <property type="entry name" value="EF_hand_dom"/>
</dbReference>
<dbReference type="EMBL" id="VZTO01005680">
    <property type="protein sequence ID" value="NXT19753.1"/>
    <property type="molecule type" value="Genomic_DNA"/>
</dbReference>
<keyword evidence="2" id="KW-0106">Calcium</keyword>
<feature type="non-terminal residue" evidence="6">
    <location>
        <position position="1"/>
    </location>
</feature>
<feature type="non-terminal residue" evidence="6">
    <location>
        <position position="1062"/>
    </location>
</feature>
<comment type="caution">
    <text evidence="6">The sequence shown here is derived from an EMBL/GenBank/DDBJ whole genome shotgun (WGS) entry which is preliminary data.</text>
</comment>
<comment type="function">
    <text evidence="3">The B regulatory subunit might modulate substrate selectivity and catalytic activity, and might also direct the localization of the catalytic enzyme to a particular subcellular compartment.</text>
</comment>
<feature type="domain" description="EF-hand" evidence="5">
    <location>
        <begin position="960"/>
        <end position="995"/>
    </location>
</feature>
<dbReference type="Gene3D" id="1.10.238.230">
    <property type="match status" value="1"/>
</dbReference>
<gene>
    <name evidence="6" type="primary">Ppp2r3a</name>
    <name evidence="6" type="ORF">SYRPAR_R13155</name>
</gene>
<dbReference type="PROSITE" id="PS00018">
    <property type="entry name" value="EF_HAND_1"/>
    <property type="match status" value="1"/>
</dbReference>
<proteinExistence type="predicted"/>
<organism evidence="6 7">
    <name type="scientific">Syrrhaptes paradoxus</name>
    <name type="common">Pallas's sandgrouse</name>
    <dbReference type="NCBI Taxonomy" id="302527"/>
    <lineage>
        <taxon>Eukaryota</taxon>
        <taxon>Metazoa</taxon>
        <taxon>Chordata</taxon>
        <taxon>Craniata</taxon>
        <taxon>Vertebrata</taxon>
        <taxon>Euteleostomi</taxon>
        <taxon>Archelosauria</taxon>
        <taxon>Archosauria</taxon>
        <taxon>Dinosauria</taxon>
        <taxon>Saurischia</taxon>
        <taxon>Theropoda</taxon>
        <taxon>Coelurosauria</taxon>
        <taxon>Aves</taxon>
        <taxon>Neognathae</taxon>
        <taxon>Neoaves</taxon>
        <taxon>Columbimorphae</taxon>
        <taxon>Pterocliformes</taxon>
        <taxon>Pteroclidae</taxon>
        <taxon>Syrrhaptes</taxon>
    </lineage>
</organism>
<feature type="region of interest" description="Disordered" evidence="4">
    <location>
        <begin position="342"/>
        <end position="361"/>
    </location>
</feature>
<evidence type="ECO:0000313" key="6">
    <source>
        <dbReference type="EMBL" id="NXT19753.1"/>
    </source>
</evidence>
<dbReference type="PROSITE" id="PS50222">
    <property type="entry name" value="EF_HAND_2"/>
    <property type="match status" value="1"/>
</dbReference>
<dbReference type="PANTHER" id="PTHR14095:SF3">
    <property type="entry name" value="SERINE_THREONINE-PROTEIN PHOSPHATASE 2A REGULATORY SUBUNIT B'' SUBUNIT ALPHA"/>
    <property type="match status" value="1"/>
</dbReference>
<accession>A0A7L3AKQ5</accession>
<dbReference type="Pfam" id="PF21161">
    <property type="entry name" value="P2R3B_EF-hand"/>
    <property type="match status" value="1"/>
</dbReference>
<dbReference type="FunFam" id="1.10.238.230:FF:000001">
    <property type="entry name" value="Serine/threonine-protein phosphatase 2A regulatory subunit B'' subunit beta"/>
    <property type="match status" value="1"/>
</dbReference>
<dbReference type="InterPro" id="IPR048855">
    <property type="entry name" value="P2R3A_B_D_EF-hand"/>
</dbReference>
<evidence type="ECO:0000256" key="2">
    <source>
        <dbReference type="ARBA" id="ARBA00022837"/>
    </source>
</evidence>
<dbReference type="FunFam" id="1.10.238.10:FF:000628">
    <property type="entry name" value="Serine/threonine-protein phosphatase 2A regulatory subunit B'' subunit beta"/>
    <property type="match status" value="1"/>
</dbReference>
<dbReference type="Pfam" id="PF13499">
    <property type="entry name" value="EF-hand_7"/>
    <property type="match status" value="1"/>
</dbReference>
<evidence type="ECO:0000313" key="7">
    <source>
        <dbReference type="Proteomes" id="UP000536260"/>
    </source>
</evidence>
<dbReference type="AlphaFoldDB" id="A0A7L3AKQ5"/>
<keyword evidence="7" id="KW-1185">Reference proteome</keyword>
<evidence type="ECO:0000256" key="1">
    <source>
        <dbReference type="ARBA" id="ARBA00022723"/>
    </source>
</evidence>
<keyword evidence="1" id="KW-0479">Metal-binding</keyword>
<dbReference type="GO" id="GO:0005509">
    <property type="term" value="F:calcium ion binding"/>
    <property type="evidence" value="ECO:0007669"/>
    <property type="project" value="InterPro"/>
</dbReference>
<sequence length="1062" mass="119060">MAATYRLMVTSVNCYSSVVVDQHFQHTVHYCTGTCQAFKQGLTCMVAHHSVCAELSVQDANPDRKIPVPENGLALPGNEDCHQILPNNPRIKKGFSVQASSSLKDITGEAINLASGKIKEFSFEKVKNSSSHVAYRKGRKVRSESFSRRSFDFDLIYGQLNNDENCPPCGFLQSPSPVEEWQESNDAPEVTVNPVVPFSPHSFSEENFITQILEKHKLDGSSGGDIKVCLDILLKCSEDLKKCTDIIKHCIKKKSAGSVGGGNSNDPLANSEMIYMNLMTRFSSYLKKLPFELKAPGHREAGDLAELVNCFHGLQQTPFPPVFGDEQPPRYEDIIQLPSSGAVPLRVPGDQREVTSTSQSIRTSTVSFTSNSLHGIPQDSSARAVKDACALPQLPATSPSDCTSSAEALYIEEESDGERVPGEIKRAEQKGGWESLERGYQPAGCSDLTADAKAERARVGDVELSRASEKITPLKPVSDSALHDSQAGVSKGEQMSSKVDKDEIEKLLLDLECFSQKMESTLREPSLKESEPASLQVLGWQGRQVLPLALEPKSKPVDSTSPLSKVTETNGHKMEEEDKALLLRILESIEDFAQELVEFQRGRGSLSKEREVMQILQETLTTPSQSFLAGQKSCAGTASRDSVPASIQQAPEVIKVQSKQEKKPGTSSPVPLNSAVTPCTLLPVHKATSSTPLSINIPRFYFPKGLPNVCTNHEDIIARIEEAFTEFEDEKANICEMGKIAKICGCPLYWKAPMFSASGGERTGCVSVHSFVSMWRKVLRNCHDDASRFTYLLAKPSCDYLEQEDFIPLLQDVVETHPGLTFLKDAPEFHSRYITTVIQRIFYTVNRSWSGKITLTELRKSNFLQTLALLEEEDDINQITDYFSYEHFYVIYCKFWELDTDHDLYISQKDLARYSDQALSNRIIERIFSGAVVRGNEVQKEGRMSYADFVWLLISEEDKRSATSIEYWFRCMDLDGDGVLSMYELEYFYEEQCERMEVMGIEPLPFHDLLCQMLDLVKPEREGKVTLRDLKRCRMAHVFYNTFFNLEKYLDNEQRDPFAVQK</sequence>
<feature type="compositionally biased region" description="Basic and acidic residues" evidence="4">
    <location>
        <begin position="417"/>
        <end position="433"/>
    </location>
</feature>